<name>A0A0F9T4K9_9ZZZZ</name>
<accession>A0A0F9T4K9</accession>
<comment type="caution">
    <text evidence="1">The sequence shown here is derived from an EMBL/GenBank/DDBJ whole genome shotgun (WGS) entry which is preliminary data.</text>
</comment>
<sequence>MGIVGSILLKGKEIYRTTSDKRHPLGTRGYTRDGRVFRYARNGGVALAVGKLVQSEAPQTNLSDDLSVNIGVTSGAAAINITVTTVTTLNAFAGGYIFVNDGAGEGQMAQILSHTSASTGSTLNSRMNIELADGGIFTTAVSTGAVGTTDSEVGIVRNPYDKAIIAPATLTSVALGVTPRAVAVNYYFWVQTWGPAVVQVNSTGTGIPAAGFPLIPATVAGAVTRYWGYLSTDDSSQSWAGGDVRVELIKYGHYPIGNCMEVGADGETGMVDLKLAP</sequence>
<dbReference type="EMBL" id="LAZR01001962">
    <property type="protein sequence ID" value="KKN36498.1"/>
    <property type="molecule type" value="Genomic_DNA"/>
</dbReference>
<dbReference type="AlphaFoldDB" id="A0A0F9T4K9"/>
<evidence type="ECO:0000313" key="1">
    <source>
        <dbReference type="EMBL" id="KKN36498.1"/>
    </source>
</evidence>
<protein>
    <submittedName>
        <fullName evidence="1">Uncharacterized protein</fullName>
    </submittedName>
</protein>
<gene>
    <name evidence="1" type="ORF">LCGC14_0773210</name>
</gene>
<reference evidence="1" key="1">
    <citation type="journal article" date="2015" name="Nature">
        <title>Complex archaea that bridge the gap between prokaryotes and eukaryotes.</title>
        <authorList>
            <person name="Spang A."/>
            <person name="Saw J.H."/>
            <person name="Jorgensen S.L."/>
            <person name="Zaremba-Niedzwiedzka K."/>
            <person name="Martijn J."/>
            <person name="Lind A.E."/>
            <person name="van Eijk R."/>
            <person name="Schleper C."/>
            <person name="Guy L."/>
            <person name="Ettema T.J."/>
        </authorList>
    </citation>
    <scope>NUCLEOTIDE SEQUENCE</scope>
</reference>
<organism evidence="1">
    <name type="scientific">marine sediment metagenome</name>
    <dbReference type="NCBI Taxonomy" id="412755"/>
    <lineage>
        <taxon>unclassified sequences</taxon>
        <taxon>metagenomes</taxon>
        <taxon>ecological metagenomes</taxon>
    </lineage>
</organism>
<proteinExistence type="predicted"/>